<evidence type="ECO:0000256" key="7">
    <source>
        <dbReference type="ARBA" id="ARBA00023136"/>
    </source>
</evidence>
<evidence type="ECO:0000256" key="2">
    <source>
        <dbReference type="ARBA" id="ARBA00009843"/>
    </source>
</evidence>
<dbReference type="InterPro" id="IPR000802">
    <property type="entry name" value="Arsenical_pump_ArsB"/>
</dbReference>
<evidence type="ECO:0000256" key="8">
    <source>
        <dbReference type="SAM" id="Phobius"/>
    </source>
</evidence>
<feature type="domain" description="Citrate transporter-like" evidence="9">
    <location>
        <begin position="18"/>
        <end position="339"/>
    </location>
</feature>
<sequence>MGNSSFVYVVFILVYLGMIFGRLPRLALDRTGIVVLGAIALLASGHASLEGGRSGIDVSTILLLFGFMVISAQFRLGGFYSEVSRRIAGLSGSPAALLGAVIIVSGGLSALLTNDVVCLAMTPVLGRGCIRRGLNPLPFFLALACASNIGSALTLIGNPQNMLIGQYLGLSFSGYMVFAALPSVLSLLFLQGIILALFRGKFHCPMDVQEEPERPFDPWQTAKGGIVLGTVVLLFLFTSLPRDLVALGAAGVLLLSRTMASRRTLDTVDWQLLALFLGLFVVNGAFEAAGGLDMMKDGLSRIGVSLASPSRLYGVTTVLSNLVSNVPAVMLLLPLVRDVPEAGYILAVSSTFAGNLLIVGSIANIIVAGEAERLGIPFGWKEHARVGVPVTLASLAAGLACMAFI</sequence>
<name>A0A644WVJ9_9ZZZZ</name>
<dbReference type="PRINTS" id="PR00758">
    <property type="entry name" value="ARSENICPUMP"/>
</dbReference>
<comment type="similarity">
    <text evidence="2">Belongs to the CitM (TC 2.A.11) transporter family.</text>
</comment>
<keyword evidence="5 8" id="KW-0812">Transmembrane</keyword>
<evidence type="ECO:0000256" key="1">
    <source>
        <dbReference type="ARBA" id="ARBA00004651"/>
    </source>
</evidence>
<comment type="subcellular location">
    <subcellularLocation>
        <location evidence="1">Cell membrane</location>
        <topology evidence="1">Multi-pass membrane protein</topology>
    </subcellularLocation>
</comment>
<dbReference type="EMBL" id="VSSQ01001392">
    <property type="protein sequence ID" value="MPM07945.1"/>
    <property type="molecule type" value="Genomic_DNA"/>
</dbReference>
<dbReference type="AlphaFoldDB" id="A0A644WVJ9"/>
<feature type="transmembrane region" description="Helical" evidence="8">
    <location>
        <begin position="272"/>
        <end position="292"/>
    </location>
</feature>
<feature type="transmembrane region" description="Helical" evidence="8">
    <location>
        <begin position="312"/>
        <end position="336"/>
    </location>
</feature>
<dbReference type="InterPro" id="IPR004680">
    <property type="entry name" value="Cit_transptr-like_dom"/>
</dbReference>
<feature type="transmembrane region" description="Helical" evidence="8">
    <location>
        <begin position="6"/>
        <end position="24"/>
    </location>
</feature>
<dbReference type="GO" id="GO:0005886">
    <property type="term" value="C:plasma membrane"/>
    <property type="evidence" value="ECO:0007669"/>
    <property type="project" value="UniProtKB-SubCell"/>
</dbReference>
<keyword evidence="7 8" id="KW-0472">Membrane</keyword>
<evidence type="ECO:0000313" key="10">
    <source>
        <dbReference type="EMBL" id="MPM07945.1"/>
    </source>
</evidence>
<keyword evidence="6 8" id="KW-1133">Transmembrane helix</keyword>
<keyword evidence="3" id="KW-0813">Transport</keyword>
<proteinExistence type="inferred from homology"/>
<feature type="transmembrane region" description="Helical" evidence="8">
    <location>
        <begin position="176"/>
        <end position="198"/>
    </location>
</feature>
<feature type="transmembrane region" description="Helical" evidence="8">
    <location>
        <begin position="343"/>
        <end position="366"/>
    </location>
</feature>
<reference evidence="10" key="1">
    <citation type="submission" date="2019-08" db="EMBL/GenBank/DDBJ databases">
        <authorList>
            <person name="Kucharzyk K."/>
            <person name="Murdoch R.W."/>
            <person name="Higgins S."/>
            <person name="Loffler F."/>
        </authorList>
    </citation>
    <scope>NUCLEOTIDE SEQUENCE</scope>
</reference>
<dbReference type="PANTHER" id="PTHR43302">
    <property type="entry name" value="TRANSPORTER ARSB-RELATED"/>
    <property type="match status" value="1"/>
</dbReference>
<feature type="transmembrane region" description="Helical" evidence="8">
    <location>
        <begin position="61"/>
        <end position="80"/>
    </location>
</feature>
<keyword evidence="4" id="KW-1003">Cell membrane</keyword>
<evidence type="ECO:0000259" key="9">
    <source>
        <dbReference type="Pfam" id="PF03600"/>
    </source>
</evidence>
<protein>
    <submittedName>
        <fullName evidence="10">Putative transporter</fullName>
    </submittedName>
</protein>
<comment type="caution">
    <text evidence="10">The sequence shown here is derived from an EMBL/GenBank/DDBJ whole genome shotgun (WGS) entry which is preliminary data.</text>
</comment>
<evidence type="ECO:0000256" key="4">
    <source>
        <dbReference type="ARBA" id="ARBA00022475"/>
    </source>
</evidence>
<dbReference type="Pfam" id="PF03600">
    <property type="entry name" value="CitMHS"/>
    <property type="match status" value="1"/>
</dbReference>
<gene>
    <name evidence="10" type="ORF">SDC9_54256</name>
</gene>
<feature type="transmembrane region" description="Helical" evidence="8">
    <location>
        <begin position="219"/>
        <end position="238"/>
    </location>
</feature>
<dbReference type="CDD" id="cd01117">
    <property type="entry name" value="YbiR_permease"/>
    <property type="match status" value="1"/>
</dbReference>
<organism evidence="10">
    <name type="scientific">bioreactor metagenome</name>
    <dbReference type="NCBI Taxonomy" id="1076179"/>
    <lineage>
        <taxon>unclassified sequences</taxon>
        <taxon>metagenomes</taxon>
        <taxon>ecological metagenomes</taxon>
    </lineage>
</organism>
<feature type="transmembrane region" description="Helical" evidence="8">
    <location>
        <begin position="31"/>
        <end position="49"/>
    </location>
</feature>
<feature type="transmembrane region" description="Helical" evidence="8">
    <location>
        <begin position="137"/>
        <end position="156"/>
    </location>
</feature>
<dbReference type="GO" id="GO:0015105">
    <property type="term" value="F:arsenite transmembrane transporter activity"/>
    <property type="evidence" value="ECO:0007669"/>
    <property type="project" value="InterPro"/>
</dbReference>
<accession>A0A644WVJ9</accession>
<evidence type="ECO:0000256" key="6">
    <source>
        <dbReference type="ARBA" id="ARBA00022989"/>
    </source>
</evidence>
<evidence type="ECO:0000256" key="5">
    <source>
        <dbReference type="ARBA" id="ARBA00022692"/>
    </source>
</evidence>
<evidence type="ECO:0000256" key="3">
    <source>
        <dbReference type="ARBA" id="ARBA00022448"/>
    </source>
</evidence>
<dbReference type="PANTHER" id="PTHR43302:SF5">
    <property type="entry name" value="TRANSPORTER ARSB-RELATED"/>
    <property type="match status" value="1"/>
</dbReference>
<feature type="transmembrane region" description="Helical" evidence="8">
    <location>
        <begin position="87"/>
        <end position="105"/>
    </location>
</feature>